<keyword evidence="9" id="KW-1185">Reference proteome</keyword>
<dbReference type="Pfam" id="PF07690">
    <property type="entry name" value="MFS_1"/>
    <property type="match status" value="1"/>
</dbReference>
<feature type="transmembrane region" description="Helical" evidence="6">
    <location>
        <begin position="340"/>
        <end position="363"/>
    </location>
</feature>
<proteinExistence type="predicted"/>
<feature type="transmembrane region" description="Helical" evidence="6">
    <location>
        <begin position="43"/>
        <end position="64"/>
    </location>
</feature>
<feature type="transmembrane region" description="Helical" evidence="6">
    <location>
        <begin position="231"/>
        <end position="251"/>
    </location>
</feature>
<sequence>MTRWGTTWTLLAFMLVNFADKTVMGLAANPIMEELGLTRSEFGTASSAFFALFSLAALGGSLLTRRVRTPVLLLGMALLWSAAQLPMVLGAAGFGTLLVTRVLLGAAEGPAAPVATHHLHGWFPRAERTLPTSILLFGAAAGVAIAAPTLGFVIDQWGWRAAFGTVGCIGLIWAALWLRTGREGPYAPPLAHRTGGARTPEGGSGEQSGAGADGAATAPVTAPAPVPYRQLLLSGTWLAAACGAFAAYWTLSAGLTWSADYLEAVGGLSLRGASTLIMTAALAKGLAMLAHGLLSQRAAKRAASGAGRRRPAWSEGVNNGLVLAVAALATAGFALTDLMWLKVVLLLGPMALTDIVLTVASTAVSRITPASQRGVTLGALTGVFALAGVLAPLTMGHVVDASASTAAGYENAYLLMASLVAVSGVVVALFLRPGRDADSAAPGERSPHGAGASTSRPAPAPPP</sequence>
<dbReference type="InterPro" id="IPR011701">
    <property type="entry name" value="MFS"/>
</dbReference>
<evidence type="ECO:0000256" key="2">
    <source>
        <dbReference type="ARBA" id="ARBA00022692"/>
    </source>
</evidence>
<feature type="transmembrane region" description="Helical" evidence="6">
    <location>
        <begin position="413"/>
        <end position="431"/>
    </location>
</feature>
<dbReference type="PANTHER" id="PTHR11662">
    <property type="entry name" value="SOLUTE CARRIER FAMILY 17"/>
    <property type="match status" value="1"/>
</dbReference>
<feature type="compositionally biased region" description="Gly residues" evidence="5">
    <location>
        <begin position="202"/>
        <end position="212"/>
    </location>
</feature>
<keyword evidence="4 6" id="KW-0472">Membrane</keyword>
<dbReference type="InterPro" id="IPR036259">
    <property type="entry name" value="MFS_trans_sf"/>
</dbReference>
<feature type="transmembrane region" description="Helical" evidence="6">
    <location>
        <begin position="71"/>
        <end position="92"/>
    </location>
</feature>
<feature type="transmembrane region" description="Helical" evidence="6">
    <location>
        <begin position="375"/>
        <end position="393"/>
    </location>
</feature>
<feature type="region of interest" description="Disordered" evidence="5">
    <location>
        <begin position="437"/>
        <end position="463"/>
    </location>
</feature>
<evidence type="ECO:0000259" key="7">
    <source>
        <dbReference type="PROSITE" id="PS50850"/>
    </source>
</evidence>
<feature type="transmembrane region" description="Helical" evidence="6">
    <location>
        <begin position="316"/>
        <end position="334"/>
    </location>
</feature>
<dbReference type="EMBL" id="JANCPR020000002">
    <property type="protein sequence ID" value="MDJ1130924.1"/>
    <property type="molecule type" value="Genomic_DNA"/>
</dbReference>
<evidence type="ECO:0000256" key="1">
    <source>
        <dbReference type="ARBA" id="ARBA00004651"/>
    </source>
</evidence>
<evidence type="ECO:0000256" key="6">
    <source>
        <dbReference type="SAM" id="Phobius"/>
    </source>
</evidence>
<feature type="transmembrane region" description="Helical" evidence="6">
    <location>
        <begin position="134"/>
        <end position="154"/>
    </location>
</feature>
<reference evidence="8 9" key="1">
    <citation type="submission" date="2023-05" db="EMBL/GenBank/DDBJ databases">
        <title>Streptantibioticus silvisoli sp. nov., acidotolerant actinomycetes 1 from pine litter.</title>
        <authorList>
            <person name="Swiecimska M."/>
            <person name="Golinska P."/>
            <person name="Sangal V."/>
            <person name="Wachnowicz B."/>
            <person name="Goodfellow M."/>
        </authorList>
    </citation>
    <scope>NUCLEOTIDE SEQUENCE [LARGE SCALE GENOMIC DNA]</scope>
    <source>
        <strain evidence="8 9">DSM 42109</strain>
    </source>
</reference>
<evidence type="ECO:0000313" key="9">
    <source>
        <dbReference type="Proteomes" id="UP001214441"/>
    </source>
</evidence>
<keyword evidence="3 6" id="KW-1133">Transmembrane helix</keyword>
<dbReference type="Gene3D" id="1.20.1250.20">
    <property type="entry name" value="MFS general substrate transporter like domains"/>
    <property type="match status" value="2"/>
</dbReference>
<feature type="transmembrane region" description="Helical" evidence="6">
    <location>
        <begin position="98"/>
        <end position="122"/>
    </location>
</feature>
<accession>A0ABT6ZPD7</accession>
<gene>
    <name evidence="8" type="ORF">NMN56_002950</name>
</gene>
<feature type="transmembrane region" description="Helical" evidence="6">
    <location>
        <begin position="271"/>
        <end position="295"/>
    </location>
</feature>
<evidence type="ECO:0000256" key="3">
    <source>
        <dbReference type="ARBA" id="ARBA00022989"/>
    </source>
</evidence>
<evidence type="ECO:0000256" key="5">
    <source>
        <dbReference type="SAM" id="MobiDB-lite"/>
    </source>
</evidence>
<evidence type="ECO:0000313" key="8">
    <source>
        <dbReference type="EMBL" id="MDJ1130924.1"/>
    </source>
</evidence>
<dbReference type="SUPFAM" id="SSF103473">
    <property type="entry name" value="MFS general substrate transporter"/>
    <property type="match status" value="1"/>
</dbReference>
<comment type="caution">
    <text evidence="8">The sequence shown here is derived from an EMBL/GenBank/DDBJ whole genome shotgun (WGS) entry which is preliminary data.</text>
</comment>
<dbReference type="RefSeq" id="WP_274043470.1">
    <property type="nucleotide sequence ID" value="NZ_JANCPR020000002.1"/>
</dbReference>
<comment type="subcellular location">
    <subcellularLocation>
        <location evidence="1">Cell membrane</location>
        <topology evidence="1">Multi-pass membrane protein</topology>
    </subcellularLocation>
</comment>
<dbReference type="Proteomes" id="UP001214441">
    <property type="component" value="Unassembled WGS sequence"/>
</dbReference>
<feature type="region of interest" description="Disordered" evidence="5">
    <location>
        <begin position="189"/>
        <end position="217"/>
    </location>
</feature>
<organism evidence="8 9">
    <name type="scientific">Streptomyces iconiensis</name>
    <dbReference type="NCBI Taxonomy" id="1384038"/>
    <lineage>
        <taxon>Bacteria</taxon>
        <taxon>Bacillati</taxon>
        <taxon>Actinomycetota</taxon>
        <taxon>Actinomycetes</taxon>
        <taxon>Kitasatosporales</taxon>
        <taxon>Streptomycetaceae</taxon>
        <taxon>Streptomyces</taxon>
    </lineage>
</organism>
<evidence type="ECO:0000256" key="4">
    <source>
        <dbReference type="ARBA" id="ARBA00023136"/>
    </source>
</evidence>
<feature type="transmembrane region" description="Helical" evidence="6">
    <location>
        <begin position="160"/>
        <end position="178"/>
    </location>
</feature>
<protein>
    <submittedName>
        <fullName evidence="8">MFS transporter</fullName>
    </submittedName>
</protein>
<keyword evidence="2 6" id="KW-0812">Transmembrane</keyword>
<dbReference type="PANTHER" id="PTHR11662:SF450">
    <property type="entry name" value="BLR1003 PROTEIN"/>
    <property type="match status" value="1"/>
</dbReference>
<name>A0ABT6ZPD7_9ACTN</name>
<dbReference type="InterPro" id="IPR020846">
    <property type="entry name" value="MFS_dom"/>
</dbReference>
<dbReference type="PROSITE" id="PS50850">
    <property type="entry name" value="MFS"/>
    <property type="match status" value="1"/>
</dbReference>
<dbReference type="InterPro" id="IPR050382">
    <property type="entry name" value="MFS_Na/Anion_cotransporter"/>
</dbReference>
<feature type="domain" description="Major facilitator superfamily (MFS) profile" evidence="7">
    <location>
        <begin position="6"/>
        <end position="436"/>
    </location>
</feature>